<sequence length="90" mass="10565">MAELLQKQSEVDKLIVKTHYKELDLQQQMENQARPLVEADKALQIELLSLLHGDALAAYRLLKHQQNINPGQALDWYLEKVIWDLKRDRC</sequence>
<comment type="caution">
    <text evidence="1">The sequence shown here is derived from an EMBL/GenBank/DDBJ whole genome shotgun (WGS) entry which is preliminary data.</text>
</comment>
<dbReference type="AlphaFoldDB" id="A0A433NMK5"/>
<evidence type="ECO:0000313" key="1">
    <source>
        <dbReference type="EMBL" id="RUR84435.1"/>
    </source>
</evidence>
<accession>A0A433NMK5</accession>
<dbReference type="STRING" id="211165.GCA_000317285_04084"/>
<dbReference type="EMBL" id="RSCJ01000004">
    <property type="protein sequence ID" value="RUR84435.1"/>
    <property type="molecule type" value="Genomic_DNA"/>
</dbReference>
<organism evidence="1 2">
    <name type="scientific">Chlorogloeopsis fritschii PCC 6912</name>
    <dbReference type="NCBI Taxonomy" id="211165"/>
    <lineage>
        <taxon>Bacteria</taxon>
        <taxon>Bacillati</taxon>
        <taxon>Cyanobacteriota</taxon>
        <taxon>Cyanophyceae</taxon>
        <taxon>Nostocales</taxon>
        <taxon>Chlorogloeopsidaceae</taxon>
        <taxon>Chlorogloeopsis</taxon>
    </lineage>
</organism>
<dbReference type="Proteomes" id="UP000268857">
    <property type="component" value="Unassembled WGS sequence"/>
</dbReference>
<dbReference type="OrthoDB" id="5521818at2"/>
<gene>
    <name evidence="1" type="ORF">PCC6912_13300</name>
</gene>
<name>A0A433NMK5_CHLFR</name>
<evidence type="ECO:0000313" key="2">
    <source>
        <dbReference type="Proteomes" id="UP000268857"/>
    </source>
</evidence>
<proteinExistence type="predicted"/>
<keyword evidence="2" id="KW-1185">Reference proteome</keyword>
<reference evidence="1 2" key="1">
    <citation type="journal article" date="2019" name="Genome Biol. Evol.">
        <title>Day and night: Metabolic profiles and evolutionary relationships of six axenic non-marine cyanobacteria.</title>
        <authorList>
            <person name="Will S.E."/>
            <person name="Henke P."/>
            <person name="Boedeker C."/>
            <person name="Huang S."/>
            <person name="Brinkmann H."/>
            <person name="Rohde M."/>
            <person name="Jarek M."/>
            <person name="Friedl T."/>
            <person name="Seufert S."/>
            <person name="Schumacher M."/>
            <person name="Overmann J."/>
            <person name="Neumann-Schaal M."/>
            <person name="Petersen J."/>
        </authorList>
    </citation>
    <scope>NUCLEOTIDE SEQUENCE [LARGE SCALE GENOMIC DNA]</scope>
    <source>
        <strain evidence="1 2">PCC 6912</strain>
    </source>
</reference>
<dbReference type="RefSeq" id="WP_127011290.1">
    <property type="nucleotide sequence ID" value="NZ_CP170746.1"/>
</dbReference>
<protein>
    <submittedName>
        <fullName evidence="1">Uncharacterized protein</fullName>
    </submittedName>
</protein>